<feature type="transmembrane region" description="Helical" evidence="2">
    <location>
        <begin position="138"/>
        <end position="158"/>
    </location>
</feature>
<feature type="region of interest" description="Disordered" evidence="1">
    <location>
        <begin position="421"/>
        <end position="464"/>
    </location>
</feature>
<evidence type="ECO:0000313" key="3">
    <source>
        <dbReference type="EMBL" id="BCA87862.1"/>
    </source>
</evidence>
<feature type="compositionally biased region" description="Basic and acidic residues" evidence="1">
    <location>
        <begin position="1"/>
        <end position="15"/>
    </location>
</feature>
<feature type="compositionally biased region" description="Low complexity" evidence="1">
    <location>
        <begin position="23"/>
        <end position="45"/>
    </location>
</feature>
<dbReference type="Proteomes" id="UP000501727">
    <property type="component" value="Chromosome"/>
</dbReference>
<dbReference type="RefSeq" id="WP_173111765.1">
    <property type="nucleotide sequence ID" value="NZ_AP022829.1"/>
</dbReference>
<feature type="compositionally biased region" description="Acidic residues" evidence="1">
    <location>
        <begin position="432"/>
        <end position="449"/>
    </location>
</feature>
<dbReference type="KEGG" id="ahat:ADCFC_04810"/>
<sequence>MARSDYSRYDDEPRRSQGGLSLSTGRFDGRSTGTTRSSSSSGNRPRGTRHNPLRDEYPSSRDRRREPEPGRRHSGGERSTRGEQPRGKQTPAGNRGAQGRPRNGAPSGRGSHAPRAGAAFAPQMHTLAPAGGFNLARAAMALIAIALAVIFAMALFHIGPFASAAAKDGSKHVGVASANAVGGNASYFAQNVATQVSLARPVEPELAQLPAYTPTRDDLTNLAGQKAPFAFALGNATNDAGEQAAAPVLSDRSLVSLNNALSYYDNNGYEASYLIMDLGTGRGIAGNVDVPIYGASSFKGPYCAYVVNKEFPNDIDRASSSRLTQVENTIVWSDNASYGKLRRTYGNDGMEAWLAEAGVDTALVNDTYFPTYTARQSALMWLKIYEYLTTADTSAAQWLSDTFSKTEVSFLRNGALGTTSAGHTDYLPEEGSGGEEGVEDDGSDEEGSEEITPADGSEGDGSVLAEDAEGGQTLIEEDKTVASIGTNITVRNKAGWIDGQDDDAVCDSGIVTINGRDYLITIMTNAPDSAAGEQAFAHLARTLLEIRGDLV</sequence>
<dbReference type="InterPro" id="IPR012338">
    <property type="entry name" value="Beta-lactam/transpept-like"/>
</dbReference>
<keyword evidence="4" id="KW-1185">Reference proteome</keyword>
<evidence type="ECO:0000256" key="1">
    <source>
        <dbReference type="SAM" id="MobiDB-lite"/>
    </source>
</evidence>
<name>A0A6F8SI60_9ACTN</name>
<dbReference type="AlphaFoldDB" id="A0A6F8SI60"/>
<gene>
    <name evidence="3" type="ORF">ADCFC_03610</name>
</gene>
<dbReference type="Gene3D" id="3.40.710.10">
    <property type="entry name" value="DD-peptidase/beta-lactamase superfamily"/>
    <property type="match status" value="1"/>
</dbReference>
<reference evidence="4" key="1">
    <citation type="journal article" date="2020" name="Microbiol. Resour. Announc.">
        <title>Complete Genome Sequence of Adlercreutzia sp. Strain 8CFCBH1, a Potent Producer of Equol, Isolated from Healthy Japanese Feces.</title>
        <authorList>
            <person name="Ogata Y."/>
            <person name="Sakamoto M."/>
            <person name="Ohkuma M."/>
            <person name="Hattori M."/>
            <person name="Suda W."/>
        </authorList>
    </citation>
    <scope>NUCLEOTIDE SEQUENCE [LARGE SCALE GENOMIC DNA]</scope>
    <source>
        <strain evidence="4">8CFCBH1</strain>
    </source>
</reference>
<evidence type="ECO:0000313" key="4">
    <source>
        <dbReference type="Proteomes" id="UP000501727"/>
    </source>
</evidence>
<reference evidence="4" key="2">
    <citation type="submission" date="2020-03" db="EMBL/GenBank/DDBJ databases">
        <title>Complete Genome Sequence of Adlercreutzia sp. strain 8CFCBH1 Producing Equol, Isolated from Healthy Japanese Feces.</title>
        <authorList>
            <person name="Ogata Y."/>
            <person name="Sakamoto M."/>
            <person name="Ohkuma M."/>
            <person name="Hattori M."/>
            <person name="Suda W."/>
        </authorList>
    </citation>
    <scope>NUCLEOTIDE SEQUENCE [LARGE SCALE GENOMIC DNA]</scope>
    <source>
        <strain evidence="4">8CFCBH1</strain>
    </source>
</reference>
<dbReference type="EMBL" id="AP022829">
    <property type="protein sequence ID" value="BCA87862.1"/>
    <property type="molecule type" value="Genomic_DNA"/>
</dbReference>
<keyword evidence="2" id="KW-1133">Transmembrane helix</keyword>
<feature type="region of interest" description="Disordered" evidence="1">
    <location>
        <begin position="1"/>
        <end position="116"/>
    </location>
</feature>
<organism evidence="3 4">
    <name type="scientific">Adlercreutzia hattorii</name>
    <dbReference type="NCBI Taxonomy" id="2707299"/>
    <lineage>
        <taxon>Bacteria</taxon>
        <taxon>Bacillati</taxon>
        <taxon>Actinomycetota</taxon>
        <taxon>Coriobacteriia</taxon>
        <taxon>Eggerthellales</taxon>
        <taxon>Eggerthellaceae</taxon>
        <taxon>Adlercreutzia</taxon>
    </lineage>
</organism>
<feature type="compositionally biased region" description="Basic and acidic residues" evidence="1">
    <location>
        <begin position="52"/>
        <end position="86"/>
    </location>
</feature>
<evidence type="ECO:0000256" key="2">
    <source>
        <dbReference type="SAM" id="Phobius"/>
    </source>
</evidence>
<proteinExistence type="predicted"/>
<protein>
    <recommendedName>
        <fullName evidence="5">Serine hydrolase</fullName>
    </recommendedName>
</protein>
<evidence type="ECO:0008006" key="5">
    <source>
        <dbReference type="Google" id="ProtNLM"/>
    </source>
</evidence>
<accession>A0A6F8SI60</accession>
<keyword evidence="2" id="KW-0472">Membrane</keyword>
<dbReference type="SUPFAM" id="SSF56601">
    <property type="entry name" value="beta-lactamase/transpeptidase-like"/>
    <property type="match status" value="1"/>
</dbReference>
<keyword evidence="2" id="KW-0812">Transmembrane</keyword>